<dbReference type="InterPro" id="IPR000014">
    <property type="entry name" value="PAS"/>
</dbReference>
<protein>
    <submittedName>
        <fullName evidence="14">CheR family methyltransferase</fullName>
    </submittedName>
</protein>
<keyword evidence="7" id="KW-0175">Coiled coil</keyword>
<dbReference type="CDD" id="cd16434">
    <property type="entry name" value="CheB-CheR_fusion"/>
    <property type="match status" value="1"/>
</dbReference>
<evidence type="ECO:0000256" key="5">
    <source>
        <dbReference type="ARBA" id="ARBA00022691"/>
    </source>
</evidence>
<evidence type="ECO:0000256" key="4">
    <source>
        <dbReference type="ARBA" id="ARBA00022679"/>
    </source>
</evidence>
<keyword evidence="6" id="KW-0145">Chemotaxis</keyword>
<evidence type="ECO:0000256" key="6">
    <source>
        <dbReference type="PROSITE-ProRule" id="PRU00050"/>
    </source>
</evidence>
<dbReference type="PROSITE" id="PS50109">
    <property type="entry name" value="HIS_KIN"/>
    <property type="match status" value="1"/>
</dbReference>
<feature type="domain" description="PAS" evidence="10">
    <location>
        <begin position="866"/>
        <end position="936"/>
    </location>
</feature>
<dbReference type="NCBIfam" id="TIGR00229">
    <property type="entry name" value="sensory_box"/>
    <property type="match status" value="3"/>
</dbReference>
<dbReference type="GO" id="GO:0032259">
    <property type="term" value="P:methylation"/>
    <property type="evidence" value="ECO:0007669"/>
    <property type="project" value="UniProtKB-KW"/>
</dbReference>
<evidence type="ECO:0000256" key="2">
    <source>
        <dbReference type="ARBA" id="ARBA00001541"/>
    </source>
</evidence>
<dbReference type="Proteomes" id="UP001597469">
    <property type="component" value="Unassembled WGS sequence"/>
</dbReference>
<dbReference type="Pfam" id="PF02518">
    <property type="entry name" value="HATPase_c"/>
    <property type="match status" value="1"/>
</dbReference>
<dbReference type="Pfam" id="PF03705">
    <property type="entry name" value="CheR_N"/>
    <property type="match status" value="1"/>
</dbReference>
<evidence type="ECO:0000259" key="9">
    <source>
        <dbReference type="PROSITE" id="PS50109"/>
    </source>
</evidence>
<keyword evidence="3 14" id="KW-0489">Methyltransferase</keyword>
<dbReference type="SMART" id="SM00086">
    <property type="entry name" value="PAC"/>
    <property type="match status" value="2"/>
</dbReference>
<feature type="active site" evidence="6">
    <location>
        <position position="24"/>
    </location>
</feature>
<dbReference type="InterPro" id="IPR013656">
    <property type="entry name" value="PAS_4"/>
</dbReference>
<dbReference type="PANTHER" id="PTHR24422:SF27">
    <property type="entry name" value="PROTEIN-GLUTAMATE O-METHYLTRANSFERASE"/>
    <property type="match status" value="1"/>
</dbReference>
<dbReference type="Gene3D" id="1.10.155.10">
    <property type="entry name" value="Chemotaxis receptor methyltransferase CheR, N-terminal domain"/>
    <property type="match status" value="1"/>
</dbReference>
<feature type="domain" description="Histidine kinase" evidence="9">
    <location>
        <begin position="1322"/>
        <end position="1549"/>
    </location>
</feature>
<feature type="domain" description="CheB-type methylesterase" evidence="12">
    <location>
        <begin position="12"/>
        <end position="193"/>
    </location>
</feature>
<evidence type="ECO:0000313" key="14">
    <source>
        <dbReference type="EMBL" id="MFD2572095.1"/>
    </source>
</evidence>
<dbReference type="InterPro" id="IPR050903">
    <property type="entry name" value="Bact_Chemotaxis_MeTrfase"/>
</dbReference>
<reference evidence="15" key="1">
    <citation type="journal article" date="2019" name="Int. J. Syst. Evol. Microbiol.">
        <title>The Global Catalogue of Microorganisms (GCM) 10K type strain sequencing project: providing services to taxonomists for standard genome sequencing and annotation.</title>
        <authorList>
            <consortium name="The Broad Institute Genomics Platform"/>
            <consortium name="The Broad Institute Genome Sequencing Center for Infectious Disease"/>
            <person name="Wu L."/>
            <person name="Ma J."/>
        </authorList>
    </citation>
    <scope>NUCLEOTIDE SEQUENCE [LARGE SCALE GENOMIC DNA]</scope>
    <source>
        <strain evidence="15">KCTC 42805</strain>
    </source>
</reference>
<feature type="domain" description="PAS" evidence="10">
    <location>
        <begin position="741"/>
        <end position="791"/>
    </location>
</feature>
<dbReference type="Gene3D" id="3.30.565.10">
    <property type="entry name" value="Histidine kinase-like ATPase, C-terminal domain"/>
    <property type="match status" value="1"/>
</dbReference>
<feature type="domain" description="CheR-type methyltransferase" evidence="13">
    <location>
        <begin position="212"/>
        <end position="494"/>
    </location>
</feature>
<dbReference type="CDD" id="cd00075">
    <property type="entry name" value="HATPase"/>
    <property type="match status" value="1"/>
</dbReference>
<dbReference type="InterPro" id="IPR022642">
    <property type="entry name" value="CheR_C"/>
</dbReference>
<keyword evidence="15" id="KW-1185">Reference proteome</keyword>
<dbReference type="InterPro" id="IPR035965">
    <property type="entry name" value="PAS-like_dom_sf"/>
</dbReference>
<dbReference type="Pfam" id="PF00512">
    <property type="entry name" value="HisKA"/>
    <property type="match status" value="1"/>
</dbReference>
<gene>
    <name evidence="14" type="ORF">ACFSUS_15730</name>
</gene>
<dbReference type="InterPro" id="IPR022641">
    <property type="entry name" value="CheR_N"/>
</dbReference>
<dbReference type="PROSITE" id="PS50112">
    <property type="entry name" value="PAS"/>
    <property type="match status" value="3"/>
</dbReference>
<feature type="region of interest" description="Disordered" evidence="8">
    <location>
        <begin position="500"/>
        <end position="524"/>
    </location>
</feature>
<evidence type="ECO:0000259" key="10">
    <source>
        <dbReference type="PROSITE" id="PS50112"/>
    </source>
</evidence>
<dbReference type="InterPro" id="IPR000700">
    <property type="entry name" value="PAS-assoc_C"/>
</dbReference>
<dbReference type="InterPro" id="IPR000780">
    <property type="entry name" value="CheR_MeTrfase"/>
</dbReference>
<evidence type="ECO:0000259" key="12">
    <source>
        <dbReference type="PROSITE" id="PS50122"/>
    </source>
</evidence>
<feature type="domain" description="PAS" evidence="10">
    <location>
        <begin position="1034"/>
        <end position="1105"/>
    </location>
</feature>
<dbReference type="InterPro" id="IPR013655">
    <property type="entry name" value="PAS_fold_3"/>
</dbReference>
<dbReference type="Gene3D" id="1.10.287.130">
    <property type="match status" value="1"/>
</dbReference>
<dbReference type="Pfam" id="PF01339">
    <property type="entry name" value="CheB_methylest"/>
    <property type="match status" value="1"/>
</dbReference>
<dbReference type="Pfam" id="PF08447">
    <property type="entry name" value="PAS_3"/>
    <property type="match status" value="1"/>
</dbReference>
<dbReference type="Gene3D" id="3.40.50.180">
    <property type="entry name" value="Methylesterase CheB, C-terminal domain"/>
    <property type="match status" value="1"/>
</dbReference>
<dbReference type="SMART" id="SM00388">
    <property type="entry name" value="HisKA"/>
    <property type="match status" value="1"/>
</dbReference>
<dbReference type="CDD" id="cd00082">
    <property type="entry name" value="HisKA"/>
    <property type="match status" value="1"/>
</dbReference>
<dbReference type="SMART" id="SM00138">
    <property type="entry name" value="MeTrc"/>
    <property type="match status" value="1"/>
</dbReference>
<comment type="caution">
    <text evidence="14">The sequence shown here is derived from an EMBL/GenBank/DDBJ whole genome shotgun (WGS) entry which is preliminary data.</text>
</comment>
<accession>A0ABW5M565</accession>
<dbReference type="Gene3D" id="3.40.50.150">
    <property type="entry name" value="Vaccinia Virus protein VP39"/>
    <property type="match status" value="1"/>
</dbReference>
<dbReference type="SMART" id="SM00387">
    <property type="entry name" value="HATPase_c"/>
    <property type="match status" value="1"/>
</dbReference>
<dbReference type="CDD" id="cd00130">
    <property type="entry name" value="PAS"/>
    <property type="match status" value="3"/>
</dbReference>
<dbReference type="SUPFAM" id="SSF55874">
    <property type="entry name" value="ATPase domain of HSP90 chaperone/DNA topoisomerase II/histidine kinase"/>
    <property type="match status" value="1"/>
</dbReference>
<comment type="catalytic activity">
    <reaction evidence="2">
        <text>L-glutamyl-[protein] + S-adenosyl-L-methionine = [protein]-L-glutamate 5-O-methyl ester + S-adenosyl-L-homocysteine</text>
        <dbReference type="Rhea" id="RHEA:24452"/>
        <dbReference type="Rhea" id="RHEA-COMP:10208"/>
        <dbReference type="Rhea" id="RHEA-COMP:10311"/>
        <dbReference type="ChEBI" id="CHEBI:29973"/>
        <dbReference type="ChEBI" id="CHEBI:57856"/>
        <dbReference type="ChEBI" id="CHEBI:59789"/>
        <dbReference type="ChEBI" id="CHEBI:82795"/>
        <dbReference type="EC" id="2.1.1.80"/>
    </reaction>
</comment>
<evidence type="ECO:0000313" key="15">
    <source>
        <dbReference type="Proteomes" id="UP001597469"/>
    </source>
</evidence>
<dbReference type="Gene3D" id="3.30.450.20">
    <property type="entry name" value="PAS domain"/>
    <property type="match status" value="4"/>
</dbReference>
<dbReference type="GO" id="GO:0008168">
    <property type="term" value="F:methyltransferase activity"/>
    <property type="evidence" value="ECO:0007669"/>
    <property type="project" value="UniProtKB-KW"/>
</dbReference>
<dbReference type="RefSeq" id="WP_381524194.1">
    <property type="nucleotide sequence ID" value="NZ_JBHULN010000009.1"/>
</dbReference>
<name>A0ABW5M565_9BACT</name>
<dbReference type="InterPro" id="IPR035909">
    <property type="entry name" value="CheB_C"/>
</dbReference>
<sequence length="1549" mass="175156">MPKKINPRNPEPSAPTLVVAIGASAGGIEAVTELLQNLSPTTGLAFVYIQHLDPEYDSNLAAILSRVTTMPVVVAQHQLRIEPNHLYVIPPDQDMEVIDGALTLLPRQAKSSMHMPIDQFFISLAERQKNSAIGIVLSGVASDGTLGLRAIKVAGGLTFAQDGSARFQSMPRSAISEGVVDMVMAPANIARELERLSRLPQIFQPLDDETTDIVPEITTDEDDIKAIIKFLRRTTGVDFTYYKITTIRRRIIRRMLLHKLNTLQEYAEYLKQHPDETSLLYNDLLINVTTFFRDEHTMEYIKKELLPRMISDKLPRTPLRIWVAACSTGQEAYSLAILLLEVLGDQGLSIPIQLFATDLSEAAIAKARHGSYTRSEVADVSPKRLQRFFTKVDDHYRINKSVRDLCVFAPHNVLKDPPFSRLDLISCRNLLIYLDGFLQKKSIATFHYALNPDGYLFLGKSETVSNSATLFAQLDKSHKVFARKNDVVSRASFDMALRLETDGQTEPSRSNELRSSPLTRKTNMSFGSTNDLDKLVDSLLMQRLPPSVVVNQDLDILQFRGSTGLFLEPAPGKASLNLLKMARPSLVFELRNTVHKARKAKQTVRKTGLEVKVKDKTHHVAIEAIPIRTDLEEQLFIIVFEEVLPIPGSVTDPADVRNVRIKQLEEELATLREDMRSIIEDQEASNEELQSANEEIISSNEELQSINEELETSKEEIESTNEELLTINQELQVRNDQLSEANEYSEAIFTTIREATLVLDEDLRVKSANKTFYKLFGVSQEEIEGKLIYELGNRQWDIPQLRLLLSDALRHNTEVEGFEVRHTFPQIGEKILLLNARRVTRQQEAILLAIEDITDHRQVQRLIEEREAWLHNLIDKAPVLIWVTNQVGNYTFFNKALLDYTALSLEDATSHGWIQAIHPDDQEAYLATFNEAAAKYEHYQAEYRLRRHDGEYYWVLENAKPSFAPAGDFTGYIGTCAEIYNRRTVLQALDKRTLQRIDTLLQVKNNLEQAKKEQTQLEPNTEPYRLSKEHVQQLEKQLQRMMDNTSDVITRWDTSLRLLFANSSFESKTGVPNADLLGKTNLEIGQPPEIAQPYMATLREVIRTGNRQNHYNSFPTPKGIIYFYSTMIPELSDDGSVKSVLVIARDISNLWLVEEIQQISLSLQAILDSSPAAIALFKPIRELTDEATDKSDQVKIVDFQLAVCNHKFAELVNQPIDQLVGQTMQQLASSLWQENTFGEFLTVLTTGQSTYIEQQNGDRWMGISLMKQDDGVVLTGLDISSLKLAEQQQELWMQEVKDSQGTIQSLQELRKQLRERGEFLRATTHDLRGNFGVIQGAATLLDMMDTDEDRAQMLMMLQRNLRQATDLLTQLLDYSRLEAGQERVELVSFDAANTLCELAESMRPLANERNLELFIDGPKELWVEGDAIKIKRIAQNLILNALKYTPSGKITVTWGLAEEQPDHWYFSVEDTGPGLSPGVIQSLTSDANDPTGEITNSDTQLGESTYRAISGEGIGLVIVKNLCKLLRATIDIKSETNTGTLFQIYLLRQ</sequence>
<dbReference type="EMBL" id="JBHULN010000009">
    <property type="protein sequence ID" value="MFD2572095.1"/>
    <property type="molecule type" value="Genomic_DNA"/>
</dbReference>
<feature type="coiled-coil region" evidence="7">
    <location>
        <begin position="654"/>
        <end position="741"/>
    </location>
</feature>
<feature type="domain" description="PAC" evidence="11">
    <location>
        <begin position="939"/>
        <end position="991"/>
    </location>
</feature>
<dbReference type="SUPFAM" id="SSF53335">
    <property type="entry name" value="S-adenosyl-L-methionine-dependent methyltransferases"/>
    <property type="match status" value="1"/>
</dbReference>
<evidence type="ECO:0000256" key="3">
    <source>
        <dbReference type="ARBA" id="ARBA00022603"/>
    </source>
</evidence>
<feature type="coiled-coil region" evidence="7">
    <location>
        <begin position="1296"/>
        <end position="1323"/>
    </location>
</feature>
<dbReference type="InterPro" id="IPR003661">
    <property type="entry name" value="HisK_dim/P_dom"/>
</dbReference>
<keyword evidence="6" id="KW-0378">Hydrolase</keyword>
<dbReference type="Pfam" id="PF01739">
    <property type="entry name" value="CheR"/>
    <property type="match status" value="1"/>
</dbReference>
<feature type="compositionally biased region" description="Polar residues" evidence="8">
    <location>
        <begin position="502"/>
        <end position="524"/>
    </location>
</feature>
<evidence type="ECO:0000259" key="13">
    <source>
        <dbReference type="PROSITE" id="PS50123"/>
    </source>
</evidence>
<dbReference type="SMART" id="SM00091">
    <property type="entry name" value="PAS"/>
    <property type="match status" value="3"/>
</dbReference>
<dbReference type="SUPFAM" id="SSF52738">
    <property type="entry name" value="Methylesterase CheB, C-terminal domain"/>
    <property type="match status" value="1"/>
</dbReference>
<feature type="coiled-coil region" evidence="7">
    <location>
        <begin position="997"/>
        <end position="1044"/>
    </location>
</feature>
<feature type="active site" evidence="6">
    <location>
        <position position="143"/>
    </location>
</feature>
<organism evidence="14 15">
    <name type="scientific">Spirosoma soli</name>
    <dbReference type="NCBI Taxonomy" id="1770529"/>
    <lineage>
        <taxon>Bacteria</taxon>
        <taxon>Pseudomonadati</taxon>
        <taxon>Bacteroidota</taxon>
        <taxon>Cytophagia</taxon>
        <taxon>Cytophagales</taxon>
        <taxon>Cytophagaceae</taxon>
        <taxon>Spirosoma</taxon>
    </lineage>
</organism>
<dbReference type="Pfam" id="PF08448">
    <property type="entry name" value="PAS_4"/>
    <property type="match status" value="2"/>
</dbReference>
<comment type="catalytic activity">
    <reaction evidence="1">
        <text>ATP + protein L-histidine = ADP + protein N-phospho-L-histidine.</text>
        <dbReference type="EC" id="2.7.13.3"/>
    </reaction>
</comment>
<dbReference type="PROSITE" id="PS50123">
    <property type="entry name" value="CHER"/>
    <property type="match status" value="1"/>
</dbReference>
<dbReference type="InterPro" id="IPR029063">
    <property type="entry name" value="SAM-dependent_MTases_sf"/>
</dbReference>
<dbReference type="SUPFAM" id="SSF47384">
    <property type="entry name" value="Homodimeric domain of signal transducing histidine kinase"/>
    <property type="match status" value="1"/>
</dbReference>
<evidence type="ECO:0000256" key="8">
    <source>
        <dbReference type="SAM" id="MobiDB-lite"/>
    </source>
</evidence>
<dbReference type="InterPro" id="IPR005467">
    <property type="entry name" value="His_kinase_dom"/>
</dbReference>
<dbReference type="PROSITE" id="PS50113">
    <property type="entry name" value="PAC"/>
    <property type="match status" value="1"/>
</dbReference>
<dbReference type="PRINTS" id="PR00996">
    <property type="entry name" value="CHERMTFRASE"/>
</dbReference>
<dbReference type="InterPro" id="IPR036890">
    <property type="entry name" value="HATPase_C_sf"/>
</dbReference>
<keyword evidence="4" id="KW-0808">Transferase</keyword>
<dbReference type="SUPFAM" id="SSF55785">
    <property type="entry name" value="PYP-like sensor domain (PAS domain)"/>
    <property type="match status" value="3"/>
</dbReference>
<evidence type="ECO:0000256" key="1">
    <source>
        <dbReference type="ARBA" id="ARBA00000085"/>
    </source>
</evidence>
<dbReference type="InterPro" id="IPR036097">
    <property type="entry name" value="HisK_dim/P_sf"/>
</dbReference>
<dbReference type="PROSITE" id="PS50122">
    <property type="entry name" value="CHEB"/>
    <property type="match status" value="1"/>
</dbReference>
<dbReference type="PANTHER" id="PTHR24422">
    <property type="entry name" value="CHEMOTAXIS PROTEIN METHYLTRANSFERASE"/>
    <property type="match status" value="1"/>
</dbReference>
<dbReference type="InterPro" id="IPR001610">
    <property type="entry name" value="PAC"/>
</dbReference>
<evidence type="ECO:0000259" key="11">
    <source>
        <dbReference type="PROSITE" id="PS50113"/>
    </source>
</evidence>
<dbReference type="InterPro" id="IPR036804">
    <property type="entry name" value="CheR_N_sf"/>
</dbReference>
<dbReference type="InterPro" id="IPR000673">
    <property type="entry name" value="Sig_transdc_resp-reg_Me-estase"/>
</dbReference>
<keyword evidence="5" id="KW-0949">S-adenosyl-L-methionine</keyword>
<feature type="active site" evidence="6">
    <location>
        <position position="51"/>
    </location>
</feature>
<evidence type="ECO:0000256" key="7">
    <source>
        <dbReference type="SAM" id="Coils"/>
    </source>
</evidence>
<dbReference type="InterPro" id="IPR003594">
    <property type="entry name" value="HATPase_dom"/>
</dbReference>
<proteinExistence type="predicted"/>
<dbReference type="SUPFAM" id="SSF47757">
    <property type="entry name" value="Chemotaxis receptor methyltransferase CheR, N-terminal domain"/>
    <property type="match status" value="1"/>
</dbReference>